<dbReference type="AlphaFoldDB" id="A0A1I1VI99"/>
<keyword evidence="2" id="KW-1185">Reference proteome</keyword>
<protein>
    <submittedName>
        <fullName evidence="1">Uncharacterized protein</fullName>
    </submittedName>
</protein>
<organism evidence="1 2">
    <name type="scientific">Paracidovorax konjaci</name>
    <dbReference type="NCBI Taxonomy" id="32040"/>
    <lineage>
        <taxon>Bacteria</taxon>
        <taxon>Pseudomonadati</taxon>
        <taxon>Pseudomonadota</taxon>
        <taxon>Betaproteobacteria</taxon>
        <taxon>Burkholderiales</taxon>
        <taxon>Comamonadaceae</taxon>
        <taxon>Paracidovorax</taxon>
    </lineage>
</organism>
<dbReference type="EMBL" id="FOMQ01000006">
    <property type="protein sequence ID" value="SFD82644.1"/>
    <property type="molecule type" value="Genomic_DNA"/>
</dbReference>
<dbReference type="Proteomes" id="UP000199517">
    <property type="component" value="Unassembled WGS sequence"/>
</dbReference>
<proteinExistence type="predicted"/>
<sequence length="72" mass="8251">MNSAYTHEWKYDARVFYKGDNTLLLKLAAATLGILTELDRVLSQFDCFISEDGDESYQSTTGFINNHRLKIT</sequence>
<evidence type="ECO:0000313" key="1">
    <source>
        <dbReference type="EMBL" id="SFD82644.1"/>
    </source>
</evidence>
<reference evidence="2" key="1">
    <citation type="submission" date="2016-10" db="EMBL/GenBank/DDBJ databases">
        <authorList>
            <person name="Varghese N."/>
            <person name="Submissions S."/>
        </authorList>
    </citation>
    <scope>NUCLEOTIDE SEQUENCE [LARGE SCALE GENOMIC DNA]</scope>
    <source>
        <strain evidence="2">DSM 7481</strain>
    </source>
</reference>
<name>A0A1I1VI99_9BURK</name>
<gene>
    <name evidence="1" type="ORF">SAMN04489710_106344</name>
</gene>
<accession>A0A1I1VI99</accession>
<evidence type="ECO:0000313" key="2">
    <source>
        <dbReference type="Proteomes" id="UP000199517"/>
    </source>
</evidence>